<evidence type="ECO:0000313" key="6">
    <source>
        <dbReference type="EMBL" id="MCS0638047.1"/>
    </source>
</evidence>
<keyword evidence="5" id="KW-0503">Monooxygenase</keyword>
<proteinExistence type="inferred from homology"/>
<dbReference type="EMBL" id="JANUGQ010000018">
    <property type="protein sequence ID" value="MCS0638047.1"/>
    <property type="molecule type" value="Genomic_DNA"/>
</dbReference>
<evidence type="ECO:0000256" key="2">
    <source>
        <dbReference type="ARBA" id="ARBA00022617"/>
    </source>
</evidence>
<comment type="similarity">
    <text evidence="1 5">Belongs to the cytochrome P450 family.</text>
</comment>
<comment type="caution">
    <text evidence="6">The sequence shown here is derived from an EMBL/GenBank/DDBJ whole genome shotgun (WGS) entry which is preliminary data.</text>
</comment>
<protein>
    <submittedName>
        <fullName evidence="6">Cytochrome P450</fullName>
    </submittedName>
</protein>
<evidence type="ECO:0000256" key="4">
    <source>
        <dbReference type="ARBA" id="ARBA00023004"/>
    </source>
</evidence>
<dbReference type="PRINTS" id="PR00385">
    <property type="entry name" value="P450"/>
</dbReference>
<dbReference type="SUPFAM" id="SSF48264">
    <property type="entry name" value="Cytochrome P450"/>
    <property type="match status" value="1"/>
</dbReference>
<dbReference type="InterPro" id="IPR001128">
    <property type="entry name" value="Cyt_P450"/>
</dbReference>
<keyword evidence="4 5" id="KW-0408">Iron</keyword>
<dbReference type="Proteomes" id="UP001431313">
    <property type="component" value="Unassembled WGS sequence"/>
</dbReference>
<dbReference type="PANTHER" id="PTHR24304:SF2">
    <property type="entry name" value="24-HYDROXYCHOLESTEROL 7-ALPHA-HYDROXYLASE"/>
    <property type="match status" value="1"/>
</dbReference>
<dbReference type="PROSITE" id="PS00086">
    <property type="entry name" value="CYTOCHROME_P450"/>
    <property type="match status" value="1"/>
</dbReference>
<gene>
    <name evidence="6" type="ORF">NX801_20780</name>
</gene>
<sequence>MVTGAHRAAPPVLSGGLPLLGHTAAFVRDPVPVLWRGHAEHGTAFSLRLAGRRTVVLLGREHSRTFFAETDERLSIASAYPFFVRMFDPDFFYFGGQKEYLRQRDLILPRFRGNQFDAYVAVMEQRTRALIDQLGDEGETDLVTTLGPLVMNIAAHAFLGPDITTRIDGFFSLFRDFSSGMDPVLPGWLPLPRVVRGRRARARLRSEMLALVAERRRRPADPPDFLQALSEAHYPDGRPAPDRVIVNLILLLTWAGHETTTGHLAWALTDLLGHPHECERVRAEQEAVLAPDEPLTSAAVRRLAHLSRALHETERLHPVAYIMARRTTAPLTTGGFTIPADTLVLLSPALSHRLPEDHPDPDSFRPDRFLEEPRRLHDLTGFGGGVHRCLGVHFAYVEMQVVVTLLLRHYDLELIDRPEPVRGTRTKWPQSPCRIRYKARAGRAAARREPV</sequence>
<dbReference type="RefSeq" id="WP_258789308.1">
    <property type="nucleotide sequence ID" value="NZ_JANUGQ010000018.1"/>
</dbReference>
<dbReference type="InterPro" id="IPR050529">
    <property type="entry name" value="CYP450_sterol_14alpha_dmase"/>
</dbReference>
<dbReference type="InterPro" id="IPR017972">
    <property type="entry name" value="Cyt_P450_CS"/>
</dbReference>
<dbReference type="PRINTS" id="PR00465">
    <property type="entry name" value="EP450IV"/>
</dbReference>
<evidence type="ECO:0000256" key="5">
    <source>
        <dbReference type="RuleBase" id="RU000461"/>
    </source>
</evidence>
<accession>A0ABT2CKW8</accession>
<name>A0ABT2CKW8_9ACTN</name>
<reference evidence="6" key="1">
    <citation type="submission" date="2022-08" db="EMBL/GenBank/DDBJ databases">
        <authorList>
            <person name="Somphong A."/>
            <person name="Phongsopitanun W."/>
        </authorList>
    </citation>
    <scope>NUCLEOTIDE SEQUENCE</scope>
    <source>
        <strain evidence="6">LP05-1</strain>
    </source>
</reference>
<evidence type="ECO:0000313" key="7">
    <source>
        <dbReference type="Proteomes" id="UP001431313"/>
    </source>
</evidence>
<keyword evidence="2 5" id="KW-0349">Heme</keyword>
<evidence type="ECO:0000256" key="1">
    <source>
        <dbReference type="ARBA" id="ARBA00010617"/>
    </source>
</evidence>
<dbReference type="InterPro" id="IPR036396">
    <property type="entry name" value="Cyt_P450_sf"/>
</dbReference>
<keyword evidence="7" id="KW-1185">Reference proteome</keyword>
<dbReference type="Gene3D" id="1.10.630.10">
    <property type="entry name" value="Cytochrome P450"/>
    <property type="match status" value="1"/>
</dbReference>
<keyword evidence="5" id="KW-0560">Oxidoreductase</keyword>
<evidence type="ECO:0000256" key="3">
    <source>
        <dbReference type="ARBA" id="ARBA00022723"/>
    </source>
</evidence>
<organism evidence="6 7">
    <name type="scientific">Streptomyces pyxinae</name>
    <dbReference type="NCBI Taxonomy" id="2970734"/>
    <lineage>
        <taxon>Bacteria</taxon>
        <taxon>Bacillati</taxon>
        <taxon>Actinomycetota</taxon>
        <taxon>Actinomycetes</taxon>
        <taxon>Kitasatosporales</taxon>
        <taxon>Streptomycetaceae</taxon>
        <taxon>Streptomyces</taxon>
    </lineage>
</organism>
<dbReference type="Pfam" id="PF00067">
    <property type="entry name" value="p450"/>
    <property type="match status" value="1"/>
</dbReference>
<keyword evidence="3 5" id="KW-0479">Metal-binding</keyword>
<dbReference type="InterPro" id="IPR002403">
    <property type="entry name" value="Cyt_P450_E_grp-IV"/>
</dbReference>
<dbReference type="PANTHER" id="PTHR24304">
    <property type="entry name" value="CYTOCHROME P450 FAMILY 7"/>
    <property type="match status" value="1"/>
</dbReference>